<sequence length="475" mass="51457">MDDERLERARELAARLPDGFVLGTATSAFQIEGAVREGGRGESVWDAFTRVPGAIAGGANADVATDHYHRYADDVALLADLGADSYRFSLSWTRLQPEGRGGLAEEGAAFYDRLLDGLLAAGIQPFATLFHWDTPTALRGGWLDRDTASRFADLAYAVGERFGDRIPTWATLNEPATVTLEGYALGVHAPGATRLFGALPTAHHQLLGHGLATQALRASAPGTRVGLVNVHTPVSPASDSEADSAFAELFDVLHNRIFADPVLLGRYPDAPEGFEALLGALAVDPADLATIAQPIDFLGLNYYMPSRIAAGSGSASTPDGDAEAMRSLPFHLAPWPEYPTSGFGWPIAPEMLGTALDELAERYGEALPPLVITESGVSLPDRVRRLDDGSVEVPDDRRIDYVDAHLRAALDAVADETRPASSIDLRGFHVWSLLDNFEWAAGYTQRFGLVHVDFTTLERTTKRSFEWFREVCRSR</sequence>
<dbReference type="InterPro" id="IPR001360">
    <property type="entry name" value="Glyco_hydro_1"/>
</dbReference>
<dbReference type="GO" id="GO:0005829">
    <property type="term" value="C:cytosol"/>
    <property type="evidence" value="ECO:0007669"/>
    <property type="project" value="TreeGrafter"/>
</dbReference>
<keyword evidence="2 9" id="KW-0378">Hydrolase</keyword>
<dbReference type="Gene3D" id="3.20.20.80">
    <property type="entry name" value="Glycosidases"/>
    <property type="match status" value="1"/>
</dbReference>
<proteinExistence type="inferred from homology"/>
<feature type="binding site" evidence="8">
    <location>
        <position position="431"/>
    </location>
    <ligand>
        <name>substrate</name>
    </ligand>
</feature>
<dbReference type="GO" id="GO:0008422">
    <property type="term" value="F:beta-glucosidase activity"/>
    <property type="evidence" value="ECO:0007669"/>
    <property type="project" value="UniProtKB-EC"/>
</dbReference>
<gene>
    <name evidence="10" type="ORF">B5808_11370</name>
</gene>
<dbReference type="EC" id="3.2.1.21" evidence="9"/>
<dbReference type="AlphaFoldDB" id="A0A1X9LVK9"/>
<evidence type="ECO:0000256" key="6">
    <source>
        <dbReference type="ARBA" id="ARBA00023326"/>
    </source>
</evidence>
<evidence type="ECO:0000256" key="1">
    <source>
        <dbReference type="ARBA" id="ARBA00010838"/>
    </source>
</evidence>
<comment type="similarity">
    <text evidence="1 9">Belongs to the glycosyl hydrolase 1 family.</text>
</comment>
<dbReference type="PANTHER" id="PTHR10353:SF36">
    <property type="entry name" value="LP05116P"/>
    <property type="match status" value="1"/>
</dbReference>
<feature type="binding site" evidence="8">
    <location>
        <position position="30"/>
    </location>
    <ligand>
        <name>substrate</name>
    </ligand>
</feature>
<evidence type="ECO:0000256" key="7">
    <source>
        <dbReference type="PIRSR" id="PIRSR617736-1"/>
    </source>
</evidence>
<keyword evidence="6" id="KW-0624">Polysaccharide degradation</keyword>
<keyword evidence="4" id="KW-0119">Carbohydrate metabolism</keyword>
<keyword evidence="3" id="KW-0136">Cellulose degradation</keyword>
<dbReference type="GO" id="GO:0030245">
    <property type="term" value="P:cellulose catabolic process"/>
    <property type="evidence" value="ECO:0007669"/>
    <property type="project" value="UniProtKB-KW"/>
</dbReference>
<feature type="binding site" evidence="8">
    <location>
        <position position="173"/>
    </location>
    <ligand>
        <name>substrate</name>
    </ligand>
</feature>
<dbReference type="KEGG" id="cphy:B5808_11370"/>
<dbReference type="InterPro" id="IPR017736">
    <property type="entry name" value="Glyco_hydro_1_beta-glucosidase"/>
</dbReference>
<evidence type="ECO:0000256" key="2">
    <source>
        <dbReference type="ARBA" id="ARBA00022801"/>
    </source>
</evidence>
<dbReference type="SUPFAM" id="SSF51445">
    <property type="entry name" value="(Trans)glycosidases"/>
    <property type="match status" value="1"/>
</dbReference>
<feature type="active site" description="Nucleophile" evidence="7">
    <location>
        <position position="374"/>
    </location>
</feature>
<evidence type="ECO:0000313" key="11">
    <source>
        <dbReference type="Proteomes" id="UP000192775"/>
    </source>
</evidence>
<dbReference type="Proteomes" id="UP000192775">
    <property type="component" value="Chromosome"/>
</dbReference>
<reference evidence="10 11" key="1">
    <citation type="submission" date="2017-04" db="EMBL/GenBank/DDBJ databases">
        <authorList>
            <person name="Afonso C.L."/>
            <person name="Miller P.J."/>
            <person name="Scott M.A."/>
            <person name="Spackman E."/>
            <person name="Goraichik I."/>
            <person name="Dimitrov K.M."/>
            <person name="Suarez D.L."/>
            <person name="Swayne D.E."/>
        </authorList>
    </citation>
    <scope>NUCLEOTIDE SEQUENCE [LARGE SCALE GENOMIC DNA]</scope>
    <source>
        <strain evidence="11">XA(T)</strain>
    </source>
</reference>
<name>A0A1X9LVK9_9MICO</name>
<dbReference type="FunFam" id="3.20.20.80:FF:000004">
    <property type="entry name" value="Beta-glucosidase 6-phospho-beta-glucosidase"/>
    <property type="match status" value="1"/>
</dbReference>
<evidence type="ECO:0000313" key="10">
    <source>
        <dbReference type="EMBL" id="ARJ07339.1"/>
    </source>
</evidence>
<dbReference type="EMBL" id="CP020715">
    <property type="protein sequence ID" value="ARJ07339.1"/>
    <property type="molecule type" value="Genomic_DNA"/>
</dbReference>
<protein>
    <recommendedName>
        <fullName evidence="9">Beta-glucosidase</fullName>
        <ecNumber evidence="9">3.2.1.21</ecNumber>
    </recommendedName>
</protein>
<dbReference type="PANTHER" id="PTHR10353">
    <property type="entry name" value="GLYCOSYL HYDROLASE"/>
    <property type="match status" value="1"/>
</dbReference>
<evidence type="ECO:0000256" key="4">
    <source>
        <dbReference type="ARBA" id="ARBA00023277"/>
    </source>
</evidence>
<feature type="binding site" evidence="8">
    <location>
        <position position="131"/>
    </location>
    <ligand>
        <name>substrate</name>
    </ligand>
</feature>
<organism evidence="10 11">
    <name type="scientific">Cnuibacter physcomitrellae</name>
    <dbReference type="NCBI Taxonomy" id="1619308"/>
    <lineage>
        <taxon>Bacteria</taxon>
        <taxon>Bacillati</taxon>
        <taxon>Actinomycetota</taxon>
        <taxon>Actinomycetes</taxon>
        <taxon>Micrococcales</taxon>
        <taxon>Microbacteriaceae</taxon>
        <taxon>Cnuibacter</taxon>
    </lineage>
</organism>
<dbReference type="PRINTS" id="PR00131">
    <property type="entry name" value="GLHYDRLASE1"/>
</dbReference>
<feature type="active site" description="Proton donor" evidence="7">
    <location>
        <position position="174"/>
    </location>
</feature>
<dbReference type="Pfam" id="PF00232">
    <property type="entry name" value="Glyco_hydro_1"/>
    <property type="match status" value="1"/>
</dbReference>
<feature type="binding site" evidence="8">
    <location>
        <position position="303"/>
    </location>
    <ligand>
        <name>substrate</name>
    </ligand>
</feature>
<comment type="catalytic activity">
    <reaction evidence="9">
        <text>Hydrolysis of terminal, non-reducing beta-D-glucosyl residues with release of beta-D-glucose.</text>
        <dbReference type="EC" id="3.2.1.21"/>
    </reaction>
</comment>
<dbReference type="InterPro" id="IPR017853">
    <property type="entry name" value="GH"/>
</dbReference>
<evidence type="ECO:0000256" key="8">
    <source>
        <dbReference type="PIRSR" id="PIRSR617736-2"/>
    </source>
</evidence>
<keyword evidence="5 9" id="KW-0326">Glycosidase</keyword>
<dbReference type="NCBIfam" id="TIGR03356">
    <property type="entry name" value="BGL"/>
    <property type="match status" value="1"/>
</dbReference>
<evidence type="ECO:0000256" key="9">
    <source>
        <dbReference type="RuleBase" id="RU361175"/>
    </source>
</evidence>
<feature type="binding site" evidence="8">
    <location>
        <begin position="438"/>
        <end position="439"/>
    </location>
    <ligand>
        <name>substrate</name>
    </ligand>
</feature>
<evidence type="ECO:0000256" key="3">
    <source>
        <dbReference type="ARBA" id="ARBA00023001"/>
    </source>
</evidence>
<evidence type="ECO:0000256" key="5">
    <source>
        <dbReference type="ARBA" id="ARBA00023295"/>
    </source>
</evidence>
<keyword evidence="11" id="KW-1185">Reference proteome</keyword>
<dbReference type="STRING" id="1619308.B5808_11370"/>
<accession>A0A1X9LVK9</accession>